<evidence type="ECO:0000256" key="9">
    <source>
        <dbReference type="ARBA" id="ARBA00038339"/>
    </source>
</evidence>
<dbReference type="PANTHER" id="PTHR14196:SF0">
    <property type="entry name" value="PROTEIN BOWEL"/>
    <property type="match status" value="1"/>
</dbReference>
<dbReference type="EMBL" id="JBGFUD010000897">
    <property type="protein sequence ID" value="MFH4975425.1"/>
    <property type="molecule type" value="Genomic_DNA"/>
</dbReference>
<dbReference type="FunFam" id="3.30.160.60:FF:000090">
    <property type="entry name" value="Odd-skipped-related transciption factor 2"/>
    <property type="match status" value="1"/>
</dbReference>
<comment type="subcellular location">
    <subcellularLocation>
        <location evidence="1">Nucleus</location>
    </subcellularLocation>
</comment>
<dbReference type="AlphaFoldDB" id="A0ABD6E5U1"/>
<evidence type="ECO:0000256" key="2">
    <source>
        <dbReference type="ARBA" id="ARBA00022723"/>
    </source>
</evidence>
<evidence type="ECO:0000256" key="6">
    <source>
        <dbReference type="ARBA" id="ARBA00023015"/>
    </source>
</evidence>
<evidence type="ECO:0000259" key="12">
    <source>
        <dbReference type="PROSITE" id="PS50157"/>
    </source>
</evidence>
<evidence type="ECO:0000313" key="13">
    <source>
        <dbReference type="EMBL" id="MFH4975425.1"/>
    </source>
</evidence>
<dbReference type="Pfam" id="PF00096">
    <property type="entry name" value="zf-C2H2"/>
    <property type="match status" value="3"/>
</dbReference>
<dbReference type="Gene3D" id="3.30.160.60">
    <property type="entry name" value="Classic Zinc Finger"/>
    <property type="match status" value="3"/>
</dbReference>
<evidence type="ECO:0000256" key="1">
    <source>
        <dbReference type="ARBA" id="ARBA00004123"/>
    </source>
</evidence>
<comment type="caution">
    <text evidence="13">The sequence shown here is derived from an EMBL/GenBank/DDBJ whole genome shotgun (WGS) entry which is preliminary data.</text>
</comment>
<evidence type="ECO:0000256" key="3">
    <source>
        <dbReference type="ARBA" id="ARBA00022737"/>
    </source>
</evidence>
<organism evidence="13 14">
    <name type="scientific">Gnathostoma spinigerum</name>
    <dbReference type="NCBI Taxonomy" id="75299"/>
    <lineage>
        <taxon>Eukaryota</taxon>
        <taxon>Metazoa</taxon>
        <taxon>Ecdysozoa</taxon>
        <taxon>Nematoda</taxon>
        <taxon>Chromadorea</taxon>
        <taxon>Rhabditida</taxon>
        <taxon>Spirurina</taxon>
        <taxon>Gnathostomatomorpha</taxon>
        <taxon>Gnathostomatoidea</taxon>
        <taxon>Gnathostomatidae</taxon>
        <taxon>Gnathostoma</taxon>
    </lineage>
</organism>
<name>A0ABD6E5U1_9BILA</name>
<feature type="compositionally biased region" description="Basic and acidic residues" evidence="11">
    <location>
        <begin position="117"/>
        <end position="129"/>
    </location>
</feature>
<evidence type="ECO:0000256" key="4">
    <source>
        <dbReference type="ARBA" id="ARBA00022771"/>
    </source>
</evidence>
<dbReference type="InterPro" id="IPR036236">
    <property type="entry name" value="Znf_C2H2_sf"/>
</dbReference>
<sequence>MIQSGNFGQLQLTPNQYAFLFRLQTPQTFLPSASASNPTIFPNYVSPEQWIRYYQQLYQQMLLQSMHAQRLKQAQMATLTADDSTNITKMITHDCGTPSSGSQPKFDFTQLAKSIENENKRDENTEHVESTPTTATNNFHPNPYVKPWFLLPKRTGGGRSNRPKKEFICKYCKRRFTKSYNLLIHERTHTDERPYECDICGKAFRRQDHLRDHRFIHSKEKPFKCEICQKGFCQSRTLQVHRLSHSSAALNEPIRRISKRSASHTPDATLASSTTVTLSDKPIIDVVSNSPSRTPATC</sequence>
<feature type="domain" description="C2H2-type" evidence="12">
    <location>
        <begin position="195"/>
        <end position="222"/>
    </location>
</feature>
<comment type="similarity">
    <text evidence="9">Belongs to the Odd C2H2-type zinc-finger protein family.</text>
</comment>
<evidence type="ECO:0000256" key="11">
    <source>
        <dbReference type="SAM" id="MobiDB-lite"/>
    </source>
</evidence>
<evidence type="ECO:0000256" key="10">
    <source>
        <dbReference type="PROSITE-ProRule" id="PRU00042"/>
    </source>
</evidence>
<evidence type="ECO:0000256" key="8">
    <source>
        <dbReference type="ARBA" id="ARBA00023242"/>
    </source>
</evidence>
<protein>
    <recommendedName>
        <fullName evidence="12">C2H2-type domain-containing protein</fullName>
    </recommendedName>
</protein>
<dbReference type="GO" id="GO:0008270">
    <property type="term" value="F:zinc ion binding"/>
    <property type="evidence" value="ECO:0007669"/>
    <property type="project" value="UniProtKB-KW"/>
</dbReference>
<keyword evidence="3" id="KW-0677">Repeat</keyword>
<dbReference type="GO" id="GO:0005634">
    <property type="term" value="C:nucleus"/>
    <property type="evidence" value="ECO:0007669"/>
    <property type="project" value="UniProtKB-SubCell"/>
</dbReference>
<dbReference type="InterPro" id="IPR050717">
    <property type="entry name" value="C2H2-ZF_Transcription_Reg"/>
</dbReference>
<keyword evidence="2" id="KW-0479">Metal-binding</keyword>
<dbReference type="SMART" id="SM00355">
    <property type="entry name" value="ZnF_C2H2"/>
    <property type="match status" value="3"/>
</dbReference>
<keyword evidence="7" id="KW-0804">Transcription</keyword>
<evidence type="ECO:0000313" key="14">
    <source>
        <dbReference type="Proteomes" id="UP001608902"/>
    </source>
</evidence>
<dbReference type="Proteomes" id="UP001608902">
    <property type="component" value="Unassembled WGS sequence"/>
</dbReference>
<evidence type="ECO:0000256" key="7">
    <source>
        <dbReference type="ARBA" id="ARBA00023163"/>
    </source>
</evidence>
<dbReference type="SUPFAM" id="SSF57667">
    <property type="entry name" value="beta-beta-alpha zinc fingers"/>
    <property type="match status" value="2"/>
</dbReference>
<gene>
    <name evidence="13" type="ORF">AB6A40_002134</name>
</gene>
<feature type="region of interest" description="Disordered" evidence="11">
    <location>
        <begin position="117"/>
        <end position="137"/>
    </location>
</feature>
<keyword evidence="14" id="KW-1185">Reference proteome</keyword>
<proteinExistence type="inferred from homology"/>
<keyword evidence="6" id="KW-0805">Transcription regulation</keyword>
<feature type="domain" description="C2H2-type" evidence="12">
    <location>
        <begin position="223"/>
        <end position="250"/>
    </location>
</feature>
<feature type="domain" description="C2H2-type" evidence="12">
    <location>
        <begin position="167"/>
        <end position="194"/>
    </location>
</feature>
<accession>A0ABD6E5U1</accession>
<dbReference type="FunFam" id="3.30.160.60:FF:000311">
    <property type="entry name" value="protein odd-skipped-related 2 isoform X1"/>
    <property type="match status" value="1"/>
</dbReference>
<reference evidence="13 14" key="1">
    <citation type="submission" date="2024-08" db="EMBL/GenBank/DDBJ databases">
        <title>Gnathostoma spinigerum genome.</title>
        <authorList>
            <person name="Gonzalez-Bertolin B."/>
            <person name="Monzon S."/>
            <person name="Zaballos A."/>
            <person name="Jimenez P."/>
            <person name="Dekumyoy P."/>
            <person name="Varona S."/>
            <person name="Cuesta I."/>
            <person name="Sumanam S."/>
            <person name="Adisakwattana P."/>
            <person name="Gasser R.B."/>
            <person name="Hernandez-Gonzalez A."/>
            <person name="Young N.D."/>
            <person name="Perteguer M.J."/>
        </authorList>
    </citation>
    <scope>NUCLEOTIDE SEQUENCE [LARGE SCALE GENOMIC DNA]</scope>
    <source>
        <strain evidence="13">AL3</strain>
        <tissue evidence="13">Liver</tissue>
    </source>
</reference>
<dbReference type="FunFam" id="3.30.160.60:FF:000621">
    <property type="entry name" value="FLT3-interacting zinc finger 1"/>
    <property type="match status" value="1"/>
</dbReference>
<dbReference type="PROSITE" id="PS00028">
    <property type="entry name" value="ZINC_FINGER_C2H2_1"/>
    <property type="match status" value="3"/>
</dbReference>
<evidence type="ECO:0000256" key="5">
    <source>
        <dbReference type="ARBA" id="ARBA00022833"/>
    </source>
</evidence>
<keyword evidence="4 10" id="KW-0863">Zinc-finger</keyword>
<dbReference type="InterPro" id="IPR013087">
    <property type="entry name" value="Znf_C2H2_type"/>
</dbReference>
<keyword evidence="8" id="KW-0539">Nucleus</keyword>
<dbReference type="PROSITE" id="PS50157">
    <property type="entry name" value="ZINC_FINGER_C2H2_2"/>
    <property type="match status" value="3"/>
</dbReference>
<keyword evidence="5" id="KW-0862">Zinc</keyword>
<dbReference type="PANTHER" id="PTHR14196">
    <property type="entry name" value="ODD-SKIPPED - RELATED"/>
    <property type="match status" value="1"/>
</dbReference>